<name>A0ABX5PYP1_9FLAO</name>
<dbReference type="CDD" id="cd03146">
    <property type="entry name" value="GAT1_Peptidase_E"/>
    <property type="match status" value="1"/>
</dbReference>
<proteinExistence type="inferred from homology"/>
<dbReference type="Proteomes" id="UP000248584">
    <property type="component" value="Unassembled WGS sequence"/>
</dbReference>
<keyword evidence="3" id="KW-0378">Hydrolase</keyword>
<sequence length="238" mass="26509">MRNMIIASTSTIHGTSFLSYLLPTILEEIKNQDIEQLLFIPYARPGAISHDEYTTKVKTAFNNSDIKVKGIHEFADPKKALEDAKAIFTGGGNTFVLVKMLHDLDLMVALRKKMYNGAFYVGTSAGSNICGLNMRNTNDMPIVMPSSFKTTGAIGYNINAHYLDPDPSSTHMGETREQRIQEFHAYNSLPVVGLREGSYIRVKGQEEILCGEHPARIFKQNHDAIEVSTGYNFAQITD</sequence>
<reference evidence="5 6" key="1">
    <citation type="submission" date="2018-06" db="EMBL/GenBank/DDBJ databases">
        <title>Genomic Encyclopedia of Archaeal and Bacterial Type Strains, Phase II (KMG-II): from individual species to whole genera.</title>
        <authorList>
            <person name="Goeker M."/>
        </authorList>
    </citation>
    <scope>NUCLEOTIDE SEQUENCE [LARGE SCALE GENOMIC DNA]</scope>
    <source>
        <strain evidence="5 6">DSM 17205</strain>
    </source>
</reference>
<comment type="caution">
    <text evidence="5">The sequence shown here is derived from an EMBL/GenBank/DDBJ whole genome shotgun (WGS) entry which is preliminary data.</text>
</comment>
<evidence type="ECO:0000256" key="3">
    <source>
        <dbReference type="ARBA" id="ARBA00022801"/>
    </source>
</evidence>
<dbReference type="Gene3D" id="3.40.50.880">
    <property type="match status" value="1"/>
</dbReference>
<evidence type="ECO:0000256" key="1">
    <source>
        <dbReference type="ARBA" id="ARBA00006534"/>
    </source>
</evidence>
<protein>
    <submittedName>
        <fullName evidence="5">Dipeptidase E</fullName>
    </submittedName>
</protein>
<dbReference type="InterPro" id="IPR005320">
    <property type="entry name" value="Peptidase_S51"/>
</dbReference>
<dbReference type="Pfam" id="PF03575">
    <property type="entry name" value="Peptidase_S51"/>
    <property type="match status" value="1"/>
</dbReference>
<dbReference type="NCBIfam" id="NF003642">
    <property type="entry name" value="PRK05282.1"/>
    <property type="match status" value="1"/>
</dbReference>
<dbReference type="EMBL" id="QKZR01000002">
    <property type="protein sequence ID" value="PZX41055.1"/>
    <property type="molecule type" value="Genomic_DNA"/>
</dbReference>
<dbReference type="PANTHER" id="PTHR20842">
    <property type="entry name" value="PROTEASE S51 ALPHA-ASPARTYL DIPEPTIDASE"/>
    <property type="match status" value="1"/>
</dbReference>
<keyword evidence="2" id="KW-0645">Protease</keyword>
<keyword evidence="6" id="KW-1185">Reference proteome</keyword>
<dbReference type="RefSeq" id="WP_015362593.1">
    <property type="nucleotide sequence ID" value="NZ_QKZR01000002.1"/>
</dbReference>
<dbReference type="SUPFAM" id="SSF52317">
    <property type="entry name" value="Class I glutamine amidotransferase-like"/>
    <property type="match status" value="1"/>
</dbReference>
<evidence type="ECO:0000313" key="5">
    <source>
        <dbReference type="EMBL" id="PZX41055.1"/>
    </source>
</evidence>
<dbReference type="InterPro" id="IPR029062">
    <property type="entry name" value="Class_I_gatase-like"/>
</dbReference>
<evidence type="ECO:0000256" key="4">
    <source>
        <dbReference type="ARBA" id="ARBA00022825"/>
    </source>
</evidence>
<organism evidence="5 6">
    <name type="scientific">Nonlabens dokdonensis</name>
    <dbReference type="NCBI Taxonomy" id="328515"/>
    <lineage>
        <taxon>Bacteria</taxon>
        <taxon>Pseudomonadati</taxon>
        <taxon>Bacteroidota</taxon>
        <taxon>Flavobacteriia</taxon>
        <taxon>Flavobacteriales</taxon>
        <taxon>Flavobacteriaceae</taxon>
        <taxon>Nonlabens</taxon>
    </lineage>
</organism>
<dbReference type="PANTHER" id="PTHR20842:SF0">
    <property type="entry name" value="ALPHA-ASPARTYL DIPEPTIDASE"/>
    <property type="match status" value="1"/>
</dbReference>
<keyword evidence="4" id="KW-0720">Serine protease</keyword>
<evidence type="ECO:0000256" key="2">
    <source>
        <dbReference type="ARBA" id="ARBA00022670"/>
    </source>
</evidence>
<comment type="similarity">
    <text evidence="1">Belongs to the peptidase S51 family.</text>
</comment>
<accession>A0ABX5PYP1</accession>
<evidence type="ECO:0000313" key="6">
    <source>
        <dbReference type="Proteomes" id="UP000248584"/>
    </source>
</evidence>
<gene>
    <name evidence="5" type="ORF">LX97_01836</name>
</gene>